<organism evidence="1 2">
    <name type="scientific">Solanum tuberosum</name>
    <name type="common">Potato</name>
    <dbReference type="NCBI Taxonomy" id="4113"/>
    <lineage>
        <taxon>Eukaryota</taxon>
        <taxon>Viridiplantae</taxon>
        <taxon>Streptophyta</taxon>
        <taxon>Embryophyta</taxon>
        <taxon>Tracheophyta</taxon>
        <taxon>Spermatophyta</taxon>
        <taxon>Magnoliopsida</taxon>
        <taxon>eudicotyledons</taxon>
        <taxon>Gunneridae</taxon>
        <taxon>Pentapetalae</taxon>
        <taxon>asterids</taxon>
        <taxon>lamiids</taxon>
        <taxon>Solanales</taxon>
        <taxon>Solanaceae</taxon>
        <taxon>Solanoideae</taxon>
        <taxon>Solaneae</taxon>
        <taxon>Solanum</taxon>
    </lineage>
</organism>
<evidence type="ECO:0000313" key="2">
    <source>
        <dbReference type="Proteomes" id="UP000011115"/>
    </source>
</evidence>
<protein>
    <submittedName>
        <fullName evidence="1">Uncharacterized protein</fullName>
    </submittedName>
</protein>
<evidence type="ECO:0000313" key="1">
    <source>
        <dbReference type="EnsemblPlants" id="PGSC0003DMT400092126"/>
    </source>
</evidence>
<reference evidence="2" key="1">
    <citation type="journal article" date="2011" name="Nature">
        <title>Genome sequence and analysis of the tuber crop potato.</title>
        <authorList>
            <consortium name="The Potato Genome Sequencing Consortium"/>
        </authorList>
    </citation>
    <scope>NUCLEOTIDE SEQUENCE [LARGE SCALE GENOMIC DNA]</scope>
    <source>
        <strain evidence="2">cv. DM1-3 516 R44</strain>
    </source>
</reference>
<dbReference type="AlphaFoldDB" id="M1DP50"/>
<accession>M1DP50</accession>
<dbReference type="PaxDb" id="4113-PGSC0003DMT400092126"/>
<proteinExistence type="predicted"/>
<dbReference type="HOGENOM" id="CLU_1761999_0_0_1"/>
<keyword evidence="2" id="KW-1185">Reference proteome</keyword>
<sequence length="148" mass="17357">MYFWSGRGDNKSRERGFIKYTASVKPDRFKSFSFRHGWRHRSDHVRLVAGLDLRMHPFPEGEDDNEKDSMDHMKALEDLVGNKIKIYNVWKVNQSEEKEAICANGHLLNSRIYKRRQPNKALISLRLTQDQEGLFKACNEVECKGMII</sequence>
<dbReference type="EnsemblPlants" id="PGSC0003DMT400092126">
    <property type="protein sequence ID" value="PGSC0003DMT400092126"/>
    <property type="gene ID" value="PGSC0003DMG400041697"/>
</dbReference>
<dbReference type="Gramene" id="PGSC0003DMT400092126">
    <property type="protein sequence ID" value="PGSC0003DMT400092126"/>
    <property type="gene ID" value="PGSC0003DMG400041697"/>
</dbReference>
<dbReference type="Proteomes" id="UP000011115">
    <property type="component" value="Unassembled WGS sequence"/>
</dbReference>
<name>M1DP50_SOLTU</name>
<dbReference type="InParanoid" id="M1DP50"/>
<reference evidence="1" key="2">
    <citation type="submission" date="2015-06" db="UniProtKB">
        <authorList>
            <consortium name="EnsemblPlants"/>
        </authorList>
    </citation>
    <scope>IDENTIFICATION</scope>
    <source>
        <strain evidence="1">DM1-3 516 R44</strain>
    </source>
</reference>